<organism evidence="1 2">
    <name type="scientific">Diaporthe australafricana</name>
    <dbReference type="NCBI Taxonomy" id="127596"/>
    <lineage>
        <taxon>Eukaryota</taxon>
        <taxon>Fungi</taxon>
        <taxon>Dikarya</taxon>
        <taxon>Ascomycota</taxon>
        <taxon>Pezizomycotina</taxon>
        <taxon>Sordariomycetes</taxon>
        <taxon>Sordariomycetidae</taxon>
        <taxon>Diaporthales</taxon>
        <taxon>Diaporthaceae</taxon>
        <taxon>Diaporthe</taxon>
    </lineage>
</organism>
<evidence type="ECO:0000313" key="2">
    <source>
        <dbReference type="Proteomes" id="UP001583177"/>
    </source>
</evidence>
<name>A0ABR3W4N2_9PEZI</name>
<dbReference type="Proteomes" id="UP001583177">
    <property type="component" value="Unassembled WGS sequence"/>
</dbReference>
<sequence>MYKKRLKSWGFTKYIRTNANPKLGSISGRAASLILTSPDVFHTPEIILFAIQDYVKERNDNRKSQKAVDTQILLPVQPHGHTEHSICRETLNNVFSGCKSGLDVETFSRSASDFINSVETCRELLGHHQVEEAFSELRLLPRKVQSLLRNEPHHVLHGLFFAVIKMNWDGEDSDPENAVLRALLTYIAAFAADSSLAWPETFPLRRILVGFSRMGTNTDLAEVAIKCWKYYLNMSKPPGDENAGTSCIISSFSDPRDFHRTAREHEQPNQSQSQSAYERLRVGKFRTRLQHFHHQGLKRDNVPAKAKTAFKSQKHLALAYEATGLKACMDLYVDELVKEAVSTAQRAEDLGPVVLRMSRLEYMLTQWGDEENSRYARRNLALFGGAEYDIVLGAGEGSITG</sequence>
<dbReference type="EMBL" id="JAWRVE010000155">
    <property type="protein sequence ID" value="KAL1852848.1"/>
    <property type="molecule type" value="Genomic_DNA"/>
</dbReference>
<comment type="caution">
    <text evidence="1">The sequence shown here is derived from an EMBL/GenBank/DDBJ whole genome shotgun (WGS) entry which is preliminary data.</text>
</comment>
<evidence type="ECO:0008006" key="3">
    <source>
        <dbReference type="Google" id="ProtNLM"/>
    </source>
</evidence>
<proteinExistence type="predicted"/>
<evidence type="ECO:0000313" key="1">
    <source>
        <dbReference type="EMBL" id="KAL1852848.1"/>
    </source>
</evidence>
<reference evidence="1 2" key="1">
    <citation type="journal article" date="2024" name="IMA Fungus">
        <title>IMA Genome - F19 : A genome assembly and annotation guide to empower mycologists, including annotated draft genome sequences of Ceratocystis pirilliformis, Diaporthe australafricana, Fusarium ophioides, Paecilomyces lecythidis, and Sporothrix stenoceras.</title>
        <authorList>
            <person name="Aylward J."/>
            <person name="Wilson A.M."/>
            <person name="Visagie C.M."/>
            <person name="Spraker J."/>
            <person name="Barnes I."/>
            <person name="Buitendag C."/>
            <person name="Ceriani C."/>
            <person name="Del Mar Angel L."/>
            <person name="du Plessis D."/>
            <person name="Fuchs T."/>
            <person name="Gasser K."/>
            <person name="Kramer D."/>
            <person name="Li W."/>
            <person name="Munsamy K."/>
            <person name="Piso A."/>
            <person name="Price J.L."/>
            <person name="Sonnekus B."/>
            <person name="Thomas C."/>
            <person name="van der Nest A."/>
            <person name="van Dijk A."/>
            <person name="van Heerden A."/>
            <person name="van Vuuren N."/>
            <person name="Yilmaz N."/>
            <person name="Duong T.A."/>
            <person name="van der Merwe N.A."/>
            <person name="Wingfield M.J."/>
            <person name="Wingfield B.D."/>
        </authorList>
    </citation>
    <scope>NUCLEOTIDE SEQUENCE [LARGE SCALE GENOMIC DNA]</scope>
    <source>
        <strain evidence="1 2">CMW 18300</strain>
    </source>
</reference>
<gene>
    <name evidence="1" type="ORF">Daus18300_012012</name>
</gene>
<accession>A0ABR3W4N2</accession>
<protein>
    <recommendedName>
        <fullName evidence="3">Clr5 domain-containing protein</fullName>
    </recommendedName>
</protein>
<keyword evidence="2" id="KW-1185">Reference proteome</keyword>